<reference evidence="1 2" key="1">
    <citation type="submission" date="2018-06" db="EMBL/GenBank/DDBJ databases">
        <title>The Genome of Cuscuta australis (Dodder) Provides Insight into the Evolution of Plant Parasitism.</title>
        <authorList>
            <person name="Liu H."/>
        </authorList>
    </citation>
    <scope>NUCLEOTIDE SEQUENCE [LARGE SCALE GENOMIC DNA]</scope>
    <source>
        <strain evidence="2">cv. Yunnan</strain>
        <tissue evidence="1">Vines</tissue>
    </source>
</reference>
<comment type="caution">
    <text evidence="1">The sequence shown here is derived from an EMBL/GenBank/DDBJ whole genome shotgun (WGS) entry which is preliminary data.</text>
</comment>
<protein>
    <submittedName>
        <fullName evidence="1">Uncharacterized protein</fullName>
    </submittedName>
</protein>
<organism evidence="1 2">
    <name type="scientific">Cuscuta australis</name>
    <dbReference type="NCBI Taxonomy" id="267555"/>
    <lineage>
        <taxon>Eukaryota</taxon>
        <taxon>Viridiplantae</taxon>
        <taxon>Streptophyta</taxon>
        <taxon>Embryophyta</taxon>
        <taxon>Tracheophyta</taxon>
        <taxon>Spermatophyta</taxon>
        <taxon>Magnoliopsida</taxon>
        <taxon>eudicotyledons</taxon>
        <taxon>Gunneridae</taxon>
        <taxon>Pentapetalae</taxon>
        <taxon>asterids</taxon>
        <taxon>lamiids</taxon>
        <taxon>Solanales</taxon>
        <taxon>Convolvulaceae</taxon>
        <taxon>Cuscuteae</taxon>
        <taxon>Cuscuta</taxon>
        <taxon>Cuscuta subgen. Grammica</taxon>
        <taxon>Cuscuta sect. Cleistogrammica</taxon>
    </lineage>
</organism>
<accession>A0A328E0M9</accession>
<dbReference type="EMBL" id="NQVE01000074">
    <property type="protein sequence ID" value="RAL49973.1"/>
    <property type="molecule type" value="Genomic_DNA"/>
</dbReference>
<proteinExistence type="predicted"/>
<evidence type="ECO:0000313" key="1">
    <source>
        <dbReference type="EMBL" id="RAL49973.1"/>
    </source>
</evidence>
<dbReference type="Proteomes" id="UP000249390">
    <property type="component" value="Unassembled WGS sequence"/>
</dbReference>
<gene>
    <name evidence="1" type="ORF">DM860_017474</name>
</gene>
<evidence type="ECO:0000313" key="2">
    <source>
        <dbReference type="Proteomes" id="UP000249390"/>
    </source>
</evidence>
<dbReference type="AlphaFoldDB" id="A0A328E0M9"/>
<name>A0A328E0M9_9ASTE</name>
<keyword evidence="2" id="KW-1185">Reference proteome</keyword>
<sequence>MENSSTPDCTMHLHEDHTSMGEEIGQIGQLIHKYRSLQMKATSGAEDSSTNNGTVHVRENHTRSAAHIRKRIVSGTDFCLSLSHTQEMPKDQRRHLLKLNLIVDLALVPILKLKMSPSISVYIPEGITVEAY</sequence>